<evidence type="ECO:0000313" key="3">
    <source>
        <dbReference type="Proteomes" id="UP000271889"/>
    </source>
</evidence>
<feature type="non-terminal residue" evidence="2">
    <location>
        <position position="1"/>
    </location>
</feature>
<feature type="compositionally biased region" description="Basic and acidic residues" evidence="1">
    <location>
        <begin position="9"/>
        <end position="22"/>
    </location>
</feature>
<protein>
    <submittedName>
        <fullName evidence="2">Uncharacterized protein</fullName>
    </submittedName>
</protein>
<feature type="region of interest" description="Disordered" evidence="1">
    <location>
        <begin position="1"/>
        <end position="69"/>
    </location>
</feature>
<evidence type="ECO:0000313" key="2">
    <source>
        <dbReference type="EMBL" id="VDN34000.1"/>
    </source>
</evidence>
<gene>
    <name evidence="2" type="ORF">CGOC_LOCUS12515</name>
</gene>
<dbReference type="Proteomes" id="UP000271889">
    <property type="component" value="Unassembled WGS sequence"/>
</dbReference>
<evidence type="ECO:0000256" key="1">
    <source>
        <dbReference type="SAM" id="MobiDB-lite"/>
    </source>
</evidence>
<sequence length="102" mass="11118">TAGPSPDDGWEKLSEKHIEAESKIPAPVLSPTRPEPLFNNDAGYVTEDRYSLSQGSSKDAGPGEDERELTETVEANLVGITHDLMIAISFIKREFGIHSLPI</sequence>
<dbReference type="AlphaFoldDB" id="A0A3P7N339"/>
<name>A0A3P7N339_CYLGO</name>
<organism evidence="2 3">
    <name type="scientific">Cylicostephanus goldi</name>
    <name type="common">Nematode worm</name>
    <dbReference type="NCBI Taxonomy" id="71465"/>
    <lineage>
        <taxon>Eukaryota</taxon>
        <taxon>Metazoa</taxon>
        <taxon>Ecdysozoa</taxon>
        <taxon>Nematoda</taxon>
        <taxon>Chromadorea</taxon>
        <taxon>Rhabditida</taxon>
        <taxon>Rhabditina</taxon>
        <taxon>Rhabditomorpha</taxon>
        <taxon>Strongyloidea</taxon>
        <taxon>Strongylidae</taxon>
        <taxon>Cylicostephanus</taxon>
    </lineage>
</organism>
<proteinExistence type="predicted"/>
<accession>A0A3P7N339</accession>
<dbReference type="OrthoDB" id="5970528at2759"/>
<dbReference type="EMBL" id="UYRV01123767">
    <property type="protein sequence ID" value="VDN34000.1"/>
    <property type="molecule type" value="Genomic_DNA"/>
</dbReference>
<keyword evidence="3" id="KW-1185">Reference proteome</keyword>
<reference evidence="2 3" key="1">
    <citation type="submission" date="2018-11" db="EMBL/GenBank/DDBJ databases">
        <authorList>
            <consortium name="Pathogen Informatics"/>
        </authorList>
    </citation>
    <scope>NUCLEOTIDE SEQUENCE [LARGE SCALE GENOMIC DNA]</scope>
</reference>